<evidence type="ECO:0000256" key="2">
    <source>
        <dbReference type="SAM" id="Phobius"/>
    </source>
</evidence>
<comment type="similarity">
    <text evidence="1">Belongs to the UDP-glycosyltransferase family.</text>
</comment>
<evidence type="ECO:0008006" key="5">
    <source>
        <dbReference type="Google" id="ProtNLM"/>
    </source>
</evidence>
<reference evidence="3 4" key="1">
    <citation type="journal article" date="2019" name="Sci. Rep.">
        <title>A high-quality genome of Eragrostis curvula grass provides insights into Poaceae evolution and supports new strategies to enhance forage quality.</title>
        <authorList>
            <person name="Carballo J."/>
            <person name="Santos B.A.C.M."/>
            <person name="Zappacosta D."/>
            <person name="Garbus I."/>
            <person name="Selva J.P."/>
            <person name="Gallo C.A."/>
            <person name="Diaz A."/>
            <person name="Albertini E."/>
            <person name="Caccamo M."/>
            <person name="Echenique V."/>
        </authorList>
    </citation>
    <scope>NUCLEOTIDE SEQUENCE [LARGE SCALE GENOMIC DNA]</scope>
    <source>
        <strain evidence="4">cv. Victoria</strain>
        <tissue evidence="3">Leaf</tissue>
    </source>
</reference>
<dbReference type="Gramene" id="TVU11107">
    <property type="protein sequence ID" value="TVU11107"/>
    <property type="gene ID" value="EJB05_44671"/>
</dbReference>
<dbReference type="GO" id="GO:0080044">
    <property type="term" value="F:quercetin 7-O-glucosyltransferase activity"/>
    <property type="evidence" value="ECO:0007669"/>
    <property type="project" value="TreeGrafter"/>
</dbReference>
<feature type="non-terminal residue" evidence="3">
    <location>
        <position position="1"/>
    </location>
</feature>
<dbReference type="Gene3D" id="3.40.50.2000">
    <property type="entry name" value="Glycogen Phosphorylase B"/>
    <property type="match status" value="1"/>
</dbReference>
<accession>A0A5J9TIT3</accession>
<dbReference type="SUPFAM" id="SSF53756">
    <property type="entry name" value="UDP-Glycosyltransferase/glycogen phosphorylase"/>
    <property type="match status" value="1"/>
</dbReference>
<feature type="transmembrane region" description="Helical" evidence="2">
    <location>
        <begin position="113"/>
        <end position="138"/>
    </location>
</feature>
<dbReference type="PANTHER" id="PTHR11926:SF1511">
    <property type="entry name" value="GLYCOSYLTRANSFERASE"/>
    <property type="match status" value="1"/>
</dbReference>
<evidence type="ECO:0000313" key="3">
    <source>
        <dbReference type="EMBL" id="TVU11107.1"/>
    </source>
</evidence>
<evidence type="ECO:0000256" key="1">
    <source>
        <dbReference type="ARBA" id="ARBA00009995"/>
    </source>
</evidence>
<keyword evidence="2" id="KW-0472">Membrane</keyword>
<dbReference type="OrthoDB" id="784102at2759"/>
<dbReference type="PANTHER" id="PTHR11926">
    <property type="entry name" value="GLUCOSYL/GLUCURONOSYL TRANSFERASES"/>
    <property type="match status" value="1"/>
</dbReference>
<sequence length="172" mass="18284">MAAAAPPPRVMVLPFPAQGHVMPLMALAHLLVQHGIEVELVNTDFNRDRIIKAGGGEAVPAGINMVSFPDGMGPEGDHAATSASWPARRCSARSRRCVSKKIRWVVADVAMSWVVTVTAGCGVPVALFSLISVGALVLRMHAPNLIEDGIIHEIGKRHIHAISNAHSTLVEI</sequence>
<name>A0A5J9TIT3_9POAL</name>
<dbReference type="Proteomes" id="UP000324897">
    <property type="component" value="Chromosome 3"/>
</dbReference>
<proteinExistence type="inferred from homology"/>
<keyword evidence="2" id="KW-0812">Transmembrane</keyword>
<keyword evidence="4" id="KW-1185">Reference proteome</keyword>
<gene>
    <name evidence="3" type="ORF">EJB05_44671</name>
</gene>
<protein>
    <recommendedName>
        <fullName evidence="5">Glycosyltransferase</fullName>
    </recommendedName>
</protein>
<dbReference type="AlphaFoldDB" id="A0A5J9TIT3"/>
<evidence type="ECO:0000313" key="4">
    <source>
        <dbReference type="Proteomes" id="UP000324897"/>
    </source>
</evidence>
<keyword evidence="2" id="KW-1133">Transmembrane helix</keyword>
<dbReference type="GO" id="GO:0080043">
    <property type="term" value="F:quercetin 3-O-glucosyltransferase activity"/>
    <property type="evidence" value="ECO:0007669"/>
    <property type="project" value="TreeGrafter"/>
</dbReference>
<comment type="caution">
    <text evidence="3">The sequence shown here is derived from an EMBL/GenBank/DDBJ whole genome shotgun (WGS) entry which is preliminary data.</text>
</comment>
<dbReference type="EMBL" id="RWGY01000039">
    <property type="protein sequence ID" value="TVU11107.1"/>
    <property type="molecule type" value="Genomic_DNA"/>
</dbReference>
<organism evidence="3 4">
    <name type="scientific">Eragrostis curvula</name>
    <name type="common">weeping love grass</name>
    <dbReference type="NCBI Taxonomy" id="38414"/>
    <lineage>
        <taxon>Eukaryota</taxon>
        <taxon>Viridiplantae</taxon>
        <taxon>Streptophyta</taxon>
        <taxon>Embryophyta</taxon>
        <taxon>Tracheophyta</taxon>
        <taxon>Spermatophyta</taxon>
        <taxon>Magnoliopsida</taxon>
        <taxon>Liliopsida</taxon>
        <taxon>Poales</taxon>
        <taxon>Poaceae</taxon>
        <taxon>PACMAD clade</taxon>
        <taxon>Chloridoideae</taxon>
        <taxon>Eragrostideae</taxon>
        <taxon>Eragrostidinae</taxon>
        <taxon>Eragrostis</taxon>
    </lineage>
</organism>